<dbReference type="Proteomes" id="UP000505306">
    <property type="component" value="Chromosome"/>
</dbReference>
<evidence type="ECO:0000313" key="3">
    <source>
        <dbReference type="Proteomes" id="UP000505306"/>
    </source>
</evidence>
<reference evidence="2 3" key="1">
    <citation type="submission" date="2020-02" db="EMBL/GenBank/DDBJ databases">
        <title>Complete genome sequence of Flavobacteriaceae bacterium.</title>
        <authorList>
            <person name="Kim S.-J."/>
            <person name="Kim Y.-S."/>
            <person name="Kim K.-H."/>
        </authorList>
    </citation>
    <scope>NUCLEOTIDE SEQUENCE [LARGE SCALE GENOMIC DNA]</scope>
    <source>
        <strain evidence="2 3">RR4-40</strain>
    </source>
</reference>
<keyword evidence="1" id="KW-0732">Signal</keyword>
<feature type="signal peptide" evidence="1">
    <location>
        <begin position="1"/>
        <end position="27"/>
    </location>
</feature>
<keyword evidence="3" id="KW-1185">Reference proteome</keyword>
<proteinExistence type="predicted"/>
<dbReference type="RefSeq" id="WP_164680287.1">
    <property type="nucleotide sequence ID" value="NZ_CP049057.1"/>
</dbReference>
<evidence type="ECO:0000313" key="2">
    <source>
        <dbReference type="EMBL" id="QIE60274.1"/>
    </source>
</evidence>
<protein>
    <submittedName>
        <fullName evidence="2">Uncharacterized protein</fullName>
    </submittedName>
</protein>
<dbReference type="AlphaFoldDB" id="A0A6G6GP65"/>
<name>A0A6G6GP65_9FLAO</name>
<sequence>MKKQMTQTSIKNVLILLALVATSMSFGQVGINTTNPTEVLHVDGNVRIDGELKPGNVTGLADQILLSQGTGAPAAWGPQFLNTTQITGIGKYFTPVFTSLNGTYSTVSVLDPNMTADSVVSFNFVGPMPIGPQYGNNVRVMAIPNLGSVTFHITNVSGGNLANIQIAYVAYYH</sequence>
<dbReference type="EMBL" id="CP049057">
    <property type="protein sequence ID" value="QIE60274.1"/>
    <property type="molecule type" value="Genomic_DNA"/>
</dbReference>
<feature type="chain" id="PRO_5026029432" evidence="1">
    <location>
        <begin position="28"/>
        <end position="173"/>
    </location>
</feature>
<accession>A0A6G6GP65</accession>
<organism evidence="2 3">
    <name type="scientific">Rasiella rasia</name>
    <dbReference type="NCBI Taxonomy" id="2744027"/>
    <lineage>
        <taxon>Bacteria</taxon>
        <taxon>Pseudomonadati</taxon>
        <taxon>Bacteroidota</taxon>
        <taxon>Flavobacteriia</taxon>
        <taxon>Flavobacteriales</taxon>
        <taxon>Flavobacteriaceae</taxon>
        <taxon>Rasiella</taxon>
    </lineage>
</organism>
<dbReference type="KEGG" id="mgel:G5B37_12090"/>
<gene>
    <name evidence="2" type="ORF">G5B37_12090</name>
</gene>
<evidence type="ECO:0000256" key="1">
    <source>
        <dbReference type="SAM" id="SignalP"/>
    </source>
</evidence>